<dbReference type="InterPro" id="IPR036735">
    <property type="entry name" value="NGN_dom_sf"/>
</dbReference>
<dbReference type="HAMAP" id="MF_00950">
    <property type="entry name" value="Spt5_arch"/>
    <property type="match status" value="1"/>
</dbReference>
<dbReference type="InterPro" id="IPR005824">
    <property type="entry name" value="KOW"/>
</dbReference>
<evidence type="ECO:0000256" key="5">
    <source>
        <dbReference type="NCBIfam" id="TIGR00405"/>
    </source>
</evidence>
<dbReference type="GO" id="GO:0006354">
    <property type="term" value="P:DNA-templated transcription elongation"/>
    <property type="evidence" value="ECO:0007669"/>
    <property type="project" value="InterPro"/>
</dbReference>
<evidence type="ECO:0000259" key="6">
    <source>
        <dbReference type="SMART" id="SM00738"/>
    </source>
</evidence>
<comment type="function">
    <text evidence="4">Stimulates transcription elongation.</text>
</comment>
<comment type="similarity">
    <text evidence="1">Belongs to the SPT5 family.</text>
</comment>
<dbReference type="GO" id="GO:0003746">
    <property type="term" value="F:translation elongation factor activity"/>
    <property type="evidence" value="ECO:0007669"/>
    <property type="project" value="UniProtKB-KW"/>
</dbReference>
<feature type="domain" description="NusG-like N-terminal" evidence="6">
    <location>
        <begin position="1"/>
        <end position="84"/>
    </location>
</feature>
<reference evidence="8" key="1">
    <citation type="journal article" date="2020" name="mSystems">
        <title>Genome- and Community-Level Interaction Insights into Carbon Utilization and Element Cycling Functions of Hydrothermarchaeota in Hydrothermal Sediment.</title>
        <authorList>
            <person name="Zhou Z."/>
            <person name="Liu Y."/>
            <person name="Xu W."/>
            <person name="Pan J."/>
            <person name="Luo Z.H."/>
            <person name="Li M."/>
        </authorList>
    </citation>
    <scope>NUCLEOTIDE SEQUENCE [LARGE SCALE GENOMIC DNA]</scope>
    <source>
        <strain evidence="8">SpSt-587</strain>
    </source>
</reference>
<keyword evidence="3 4" id="KW-0804">Transcription</keyword>
<name>A0A7J3M3I7_ARCFL</name>
<gene>
    <name evidence="4" type="primary">spt5</name>
    <name evidence="8" type="ORF">ENT52_06400</name>
</gene>
<organism evidence="8">
    <name type="scientific">Archaeoglobus fulgidus</name>
    <dbReference type="NCBI Taxonomy" id="2234"/>
    <lineage>
        <taxon>Archaea</taxon>
        <taxon>Methanobacteriati</taxon>
        <taxon>Methanobacteriota</taxon>
        <taxon>Archaeoglobi</taxon>
        <taxon>Archaeoglobales</taxon>
        <taxon>Archaeoglobaceae</taxon>
        <taxon>Archaeoglobus</taxon>
    </lineage>
</organism>
<dbReference type="InterPro" id="IPR008991">
    <property type="entry name" value="Translation_prot_SH3-like_sf"/>
</dbReference>
<dbReference type="Pfam" id="PF00467">
    <property type="entry name" value="KOW"/>
    <property type="match status" value="1"/>
</dbReference>
<dbReference type="SUPFAM" id="SSF50104">
    <property type="entry name" value="Translation proteins SH3-like domain"/>
    <property type="match status" value="1"/>
</dbReference>
<dbReference type="NCBIfam" id="TIGR00405">
    <property type="entry name" value="KOW_elon_Spt5"/>
    <property type="match status" value="1"/>
</dbReference>
<dbReference type="InterPro" id="IPR006645">
    <property type="entry name" value="NGN-like_dom"/>
</dbReference>
<dbReference type="GO" id="GO:0006355">
    <property type="term" value="P:regulation of DNA-templated transcription"/>
    <property type="evidence" value="ECO:0007669"/>
    <property type="project" value="UniProtKB-UniRule"/>
</dbReference>
<proteinExistence type="inferred from homology"/>
<dbReference type="CDD" id="cd09887">
    <property type="entry name" value="NGN_Arch"/>
    <property type="match status" value="1"/>
</dbReference>
<dbReference type="Gene3D" id="2.30.30.30">
    <property type="match status" value="1"/>
</dbReference>
<comment type="caution">
    <text evidence="8">The sequence shown here is derived from an EMBL/GenBank/DDBJ whole genome shotgun (WGS) entry which is preliminary data.</text>
</comment>
<dbReference type="InterPro" id="IPR014722">
    <property type="entry name" value="Rib_uL2_dom2"/>
</dbReference>
<evidence type="ECO:0000256" key="4">
    <source>
        <dbReference type="HAMAP-Rule" id="MF_00950"/>
    </source>
</evidence>
<dbReference type="InterPro" id="IPR011590">
    <property type="entry name" value="Spt5_arc"/>
</dbReference>
<dbReference type="CDD" id="cd06091">
    <property type="entry name" value="KOW_NusG"/>
    <property type="match status" value="1"/>
</dbReference>
<evidence type="ECO:0000259" key="7">
    <source>
        <dbReference type="SMART" id="SM00739"/>
    </source>
</evidence>
<evidence type="ECO:0000313" key="8">
    <source>
        <dbReference type="EMBL" id="HGT83339.1"/>
    </source>
</evidence>
<sequence length="148" mass="16541">MRYTAIKTTANQERTVANLVELAVKKQGLKVYSILAPKELKGYIIVESENFEDAIRAIKGIPHVKGVVKKEVSFADIQHYLTPKKAVEQIKEGYTVEVTVGPFKGERGIVKRVDSTRNEITIELLEAVVPIPVTVKAENVRVVEKKEV</sequence>
<dbReference type="EMBL" id="DSYZ01000122">
    <property type="protein sequence ID" value="HGT83339.1"/>
    <property type="molecule type" value="Genomic_DNA"/>
</dbReference>
<feature type="domain" description="KOW" evidence="7">
    <location>
        <begin position="89"/>
        <end position="116"/>
    </location>
</feature>
<comment type="subunit">
    <text evidence="4">Heterodimer composed of Spt4 and Spt5. Interacts with RNA polymerase (RNAP).</text>
</comment>
<accession>A0A7J3M3I7</accession>
<evidence type="ECO:0000256" key="1">
    <source>
        <dbReference type="ARBA" id="ARBA00006956"/>
    </source>
</evidence>
<comment type="similarity">
    <text evidence="4">Belongs to the archaeal Spt5 family.</text>
</comment>
<dbReference type="SMART" id="SM00739">
    <property type="entry name" value="KOW"/>
    <property type="match status" value="1"/>
</dbReference>
<dbReference type="InterPro" id="IPR005100">
    <property type="entry name" value="NGN-domain"/>
</dbReference>
<keyword evidence="2 4" id="KW-0805">Transcription regulation</keyword>
<dbReference type="SMART" id="SM00738">
    <property type="entry name" value="NGN"/>
    <property type="match status" value="1"/>
</dbReference>
<keyword evidence="8" id="KW-0251">Elongation factor</keyword>
<dbReference type="AlphaFoldDB" id="A0A7J3M3I7"/>
<evidence type="ECO:0000256" key="2">
    <source>
        <dbReference type="ARBA" id="ARBA00023015"/>
    </source>
</evidence>
<evidence type="ECO:0000256" key="3">
    <source>
        <dbReference type="ARBA" id="ARBA00023163"/>
    </source>
</evidence>
<dbReference type="Pfam" id="PF03439">
    <property type="entry name" value="Spt5-NGN"/>
    <property type="match status" value="1"/>
</dbReference>
<protein>
    <recommendedName>
        <fullName evidence="4 5">Transcription elongation factor Spt5</fullName>
    </recommendedName>
</protein>
<keyword evidence="8" id="KW-0648">Protein biosynthesis</keyword>
<dbReference type="Gene3D" id="3.30.70.940">
    <property type="entry name" value="NusG, N-terminal domain"/>
    <property type="match status" value="1"/>
</dbReference>